<dbReference type="GO" id="GO:0006396">
    <property type="term" value="P:RNA processing"/>
    <property type="evidence" value="ECO:0007669"/>
    <property type="project" value="InterPro"/>
</dbReference>
<reference evidence="6" key="3">
    <citation type="journal article" date="2014" name="Nature">
        <title>Elephant shark genome provides unique insights into gnathostome evolution.</title>
        <authorList>
            <consortium name="International Elephant Shark Genome Sequencing Consortium"/>
            <person name="Venkatesh B."/>
            <person name="Lee A.P."/>
            <person name="Ravi V."/>
            <person name="Maurya A.K."/>
            <person name="Lian M.M."/>
            <person name="Swann J.B."/>
            <person name="Ohta Y."/>
            <person name="Flajnik M.F."/>
            <person name="Sutoh Y."/>
            <person name="Kasahara M."/>
            <person name="Hoon S."/>
            <person name="Gangu V."/>
            <person name="Roy S.W."/>
            <person name="Irimia M."/>
            <person name="Korzh V."/>
            <person name="Kondrychyn I."/>
            <person name="Lim Z.W."/>
            <person name="Tay B.H."/>
            <person name="Tohari S."/>
            <person name="Kong K.W."/>
            <person name="Ho S."/>
            <person name="Lorente-Galdos B."/>
            <person name="Quilez J."/>
            <person name="Marques-Bonet T."/>
            <person name="Raney B.J."/>
            <person name="Ingham P.W."/>
            <person name="Tay A."/>
            <person name="Hillier L.W."/>
            <person name="Minx P."/>
            <person name="Boehm T."/>
            <person name="Wilson R.K."/>
            <person name="Brenner S."/>
            <person name="Warren W.C."/>
        </authorList>
    </citation>
    <scope>NUCLEOTIDE SEQUENCE [LARGE SCALE GENOMIC DNA]</scope>
</reference>
<dbReference type="GeneID" id="103189660"/>
<reference evidence="5" key="5">
    <citation type="submission" date="2025-09" db="UniProtKB">
        <authorList>
            <consortium name="Ensembl"/>
        </authorList>
    </citation>
    <scope>IDENTIFICATION</scope>
</reference>
<dbReference type="InterPro" id="IPR013633">
    <property type="entry name" value="NRDE-2"/>
</dbReference>
<organism evidence="5 6">
    <name type="scientific">Callorhinchus milii</name>
    <name type="common">Ghost shark</name>
    <dbReference type="NCBI Taxonomy" id="7868"/>
    <lineage>
        <taxon>Eukaryota</taxon>
        <taxon>Metazoa</taxon>
        <taxon>Chordata</taxon>
        <taxon>Craniata</taxon>
        <taxon>Vertebrata</taxon>
        <taxon>Chondrichthyes</taxon>
        <taxon>Holocephali</taxon>
        <taxon>Chimaeriformes</taxon>
        <taxon>Callorhinchidae</taxon>
        <taxon>Callorhinchus</taxon>
    </lineage>
</organism>
<dbReference type="InterPro" id="IPR003107">
    <property type="entry name" value="HAT"/>
</dbReference>
<feature type="region of interest" description="Disordered" evidence="4">
    <location>
        <begin position="292"/>
        <end position="311"/>
    </location>
</feature>
<sequence length="1183" mass="133085">MEPGSGSLFPAFADRKSADERGRREFAWLSNQSFRTEDALLLHHRLVETAAATPPGSPPASVFSEAAPAEKLPAKWSEQEQDGDGTRGKKRKKKKKHRHHKKDKKRGRGVSESTDSEPHVLRDTEKQPEADKREAGAVIDCGHFMWLDDLQSQTTQTFCIDKKADPANWEYKSLYRGDLARYKRKGDECLGLDARKHRIIWGDSSRKKKEAQKKDYRYYSKSGLQLLSTDTVSVCRRDGSSGETKLAPSCSSFIPVPDWEEADGKNQGTCALVNPLGVYDASTTLWLQGKGQLEHTEKDQGPPENSENTGLATMTKVERFNRTLRENPADIQTWMEFVHFQDELLKGPSPYQMCAADTEKRKRSVRVLLEKKLAILDRAIESNPGSVELKVARLVICQEFWEPASLVNEWKKVVFLHPNDASLWQRYLLFCQGQFSTFSVSKVNGIYGKCLTTLAASLDGTLVSHPTLPDTEEAMLGIFLQQCHYLRQSGHSEKAIALFQALIDFTFFRPDHLTTLLTKTQVEFFEPFWDSGEPRFGEKGARGWKAWMRQQERGGWLVTNEQGDEDEEDEVGDEVKDKSLPKWQVWLQVESSRDAKHWLPWRAEEAKGKAEEECDDPDRQVLFDDIGTSMFKISTPELRFRLMTSFFQFLGIPMGFSLPASCLNVTLDELSVFGSETPGERPLTSLDLQSSGVSAVGSMGTVAYQKKPIARYKEGEDFIQTAFHQALPLFTAEEQSELTLSWLQYERAKVTRCLRGSSKKLRSQGRKSRRLARRLLKETENRSDLALWKEYAHLEWLLGNVEDSRKVFDAALATAVSQGLQSSPLCGLCLLYAALELELMGGLDGAASCRTVYILTKLAEGSNYAPYPGDVSPVGVLKARKAFEQSFRECLTASGTASGTASPCEPGPQRLANLSGCYALFQYLTVGVQGAEALYSRAAQSLPPPPSGRASAQGRQWATSELGRMSTFHAGLLRYNMQVSVHPLGPLRNVLTGALRRDPSNAGLWRLYAQAENRSHSASRARRFFDSTARAAKGLILPWLFAIYAEERRKALVDCVHRVDVGLIHTTLPETGLANRIRTLFEHGLHSESGAHCVLLWRMYLRFMVTQGNAERSKGVFYRALQACPWAKVLYLDAIEYFPEQLQEIVDLMTEKEIRVRVPIEELEILLEEDEIPPETEARLSCQ</sequence>
<reference evidence="5" key="4">
    <citation type="submission" date="2025-08" db="UniProtKB">
        <authorList>
            <consortium name="Ensembl"/>
        </authorList>
    </citation>
    <scope>IDENTIFICATION</scope>
</reference>
<dbReference type="PANTHER" id="PTHR13471:SF0">
    <property type="entry name" value="NUCLEAR EXOSOME REGULATOR NRDE2"/>
    <property type="match status" value="1"/>
</dbReference>
<dbReference type="PANTHER" id="PTHR13471">
    <property type="entry name" value="TETRATRICOPEPTIDE-LIKE HELICAL"/>
    <property type="match status" value="1"/>
</dbReference>
<accession>A0A4W3JKC3</accession>
<evidence type="ECO:0000256" key="4">
    <source>
        <dbReference type="SAM" id="MobiDB-lite"/>
    </source>
</evidence>
<dbReference type="GeneTree" id="ENSGT00390000005524"/>
<evidence type="ECO:0000313" key="6">
    <source>
        <dbReference type="Proteomes" id="UP000314986"/>
    </source>
</evidence>
<comment type="subcellular location">
    <subcellularLocation>
        <location evidence="1">Nucleus</location>
    </subcellularLocation>
</comment>
<feature type="region of interest" description="Disordered" evidence="4">
    <location>
        <begin position="51"/>
        <end position="132"/>
    </location>
</feature>
<dbReference type="InParanoid" id="A0A4W3JKC3"/>
<protein>
    <submittedName>
        <fullName evidence="5">NRDE-2, necessary for RNA interference, domain containing</fullName>
    </submittedName>
</protein>
<evidence type="ECO:0000256" key="3">
    <source>
        <dbReference type="ARBA" id="ARBA00023242"/>
    </source>
</evidence>
<feature type="compositionally biased region" description="Basic and acidic residues" evidence="4">
    <location>
        <begin position="292"/>
        <end position="301"/>
    </location>
</feature>
<dbReference type="OMA" id="MRDKELH"/>
<dbReference type="Gene3D" id="1.25.40.10">
    <property type="entry name" value="Tetratricopeptide repeat domain"/>
    <property type="match status" value="1"/>
</dbReference>
<keyword evidence="3" id="KW-0539">Nucleus</keyword>
<dbReference type="CTD" id="55051"/>
<dbReference type="FunFam" id="1.25.40.10:FF:000185">
    <property type="entry name" value="NRDE-2, necessary for RNA interference, domain-containing"/>
    <property type="match status" value="1"/>
</dbReference>
<dbReference type="Ensembl" id="ENSCMIT00000039058.1">
    <property type="protein sequence ID" value="ENSCMIP00000038508.1"/>
    <property type="gene ID" value="ENSCMIG00000016152.1"/>
</dbReference>
<dbReference type="KEGG" id="cmk:103189660"/>
<feature type="compositionally biased region" description="Basic residues" evidence="4">
    <location>
        <begin position="88"/>
        <end position="108"/>
    </location>
</feature>
<proteinExistence type="inferred from homology"/>
<keyword evidence="6" id="KW-1185">Reference proteome</keyword>
<dbReference type="Pfam" id="PF08424">
    <property type="entry name" value="NRDE-2"/>
    <property type="match status" value="1"/>
</dbReference>
<dbReference type="Proteomes" id="UP000314986">
    <property type="component" value="Unassembled WGS sequence"/>
</dbReference>
<feature type="region of interest" description="Disordered" evidence="4">
    <location>
        <begin position="1"/>
        <end position="20"/>
    </location>
</feature>
<feature type="compositionally biased region" description="Basic and acidic residues" evidence="4">
    <location>
        <begin position="116"/>
        <end position="132"/>
    </location>
</feature>
<dbReference type="GO" id="GO:0031048">
    <property type="term" value="P:regulatory ncRNA-mediated heterochromatin formation"/>
    <property type="evidence" value="ECO:0007669"/>
    <property type="project" value="TreeGrafter"/>
</dbReference>
<gene>
    <name evidence="5" type="primary">nrde2</name>
</gene>
<dbReference type="GO" id="GO:0071013">
    <property type="term" value="C:catalytic step 2 spliceosome"/>
    <property type="evidence" value="ECO:0007669"/>
    <property type="project" value="TreeGrafter"/>
</dbReference>
<reference evidence="6" key="2">
    <citation type="journal article" date="2007" name="PLoS Biol.">
        <title>Survey sequencing and comparative analysis of the elephant shark (Callorhinchus milii) genome.</title>
        <authorList>
            <person name="Venkatesh B."/>
            <person name="Kirkness E.F."/>
            <person name="Loh Y.H."/>
            <person name="Halpern A.L."/>
            <person name="Lee A.P."/>
            <person name="Johnson J."/>
            <person name="Dandona N."/>
            <person name="Viswanathan L.D."/>
            <person name="Tay A."/>
            <person name="Venter J.C."/>
            <person name="Strausberg R.L."/>
            <person name="Brenner S."/>
        </authorList>
    </citation>
    <scope>NUCLEOTIDE SEQUENCE [LARGE SCALE GENOMIC DNA]</scope>
</reference>
<comment type="similarity">
    <text evidence="2">Belongs to the NRDE2 family.</text>
</comment>
<dbReference type="GO" id="GO:1902369">
    <property type="term" value="P:negative regulation of RNA catabolic process"/>
    <property type="evidence" value="ECO:0007669"/>
    <property type="project" value="TreeGrafter"/>
</dbReference>
<evidence type="ECO:0000256" key="2">
    <source>
        <dbReference type="ARBA" id="ARBA00009265"/>
    </source>
</evidence>
<reference evidence="6" key="1">
    <citation type="journal article" date="2006" name="Science">
        <title>Ancient noncoding elements conserved in the human genome.</title>
        <authorList>
            <person name="Venkatesh B."/>
            <person name="Kirkness E.F."/>
            <person name="Loh Y.H."/>
            <person name="Halpern A.L."/>
            <person name="Lee A.P."/>
            <person name="Johnson J."/>
            <person name="Dandona N."/>
            <person name="Viswanathan L.D."/>
            <person name="Tay A."/>
            <person name="Venter J.C."/>
            <person name="Strausberg R.L."/>
            <person name="Brenner S."/>
        </authorList>
    </citation>
    <scope>NUCLEOTIDE SEQUENCE [LARGE SCALE GENOMIC DNA]</scope>
</reference>
<dbReference type="CDD" id="cd22200">
    <property type="entry name" value="NRDE2_MID"/>
    <property type="match status" value="1"/>
</dbReference>
<evidence type="ECO:0000313" key="5">
    <source>
        <dbReference type="Ensembl" id="ENSCMIP00000038508.1"/>
    </source>
</evidence>
<dbReference type="STRING" id="7868.ENSCMIP00000038508"/>
<dbReference type="InterPro" id="IPR011990">
    <property type="entry name" value="TPR-like_helical_dom_sf"/>
</dbReference>
<dbReference type="AlphaFoldDB" id="A0A4W3JKC3"/>
<dbReference type="SMART" id="SM00386">
    <property type="entry name" value="HAT"/>
    <property type="match status" value="4"/>
</dbReference>
<name>A0A4W3JKC3_CALMI</name>
<dbReference type="OrthoDB" id="297219at2759"/>
<evidence type="ECO:0000256" key="1">
    <source>
        <dbReference type="ARBA" id="ARBA00004123"/>
    </source>
</evidence>